<evidence type="ECO:0000256" key="1">
    <source>
        <dbReference type="SAM" id="MobiDB-lite"/>
    </source>
</evidence>
<evidence type="ECO:0000313" key="3">
    <source>
        <dbReference type="EnsemblPlants" id="HORVU.MOREX.r3.4HG0337630.1.CDS1"/>
    </source>
</evidence>
<reference evidence="3" key="3">
    <citation type="submission" date="2022-01" db="UniProtKB">
        <authorList>
            <consortium name="EnsemblPlants"/>
        </authorList>
    </citation>
    <scope>IDENTIFICATION</scope>
    <source>
        <strain evidence="3">subsp. vulgare</strain>
    </source>
</reference>
<evidence type="ECO:0000256" key="2">
    <source>
        <dbReference type="SAM" id="SignalP"/>
    </source>
</evidence>
<gene>
    <name evidence="3" type="primary">LOC123451145</name>
</gene>
<dbReference type="KEGG" id="hvg:123451145"/>
<feature type="compositionally biased region" description="Polar residues" evidence="1">
    <location>
        <begin position="122"/>
        <end position="137"/>
    </location>
</feature>
<sequence length="137" mass="13887">MARCSRACLPLLLLLFACGLVQSSYGSRPSPRGAQEHGALSPAMVHGDGAIGFRPSTVKGAAGRRGANDDDGGGGGVESSEQREGSGSPVLRQALGRMLLGSKLARRVLGGEAEDSAAGPSCHSNNAHITCTPPAQH</sequence>
<feature type="region of interest" description="Disordered" evidence="1">
    <location>
        <begin position="26"/>
        <end position="92"/>
    </location>
</feature>
<dbReference type="AlphaFoldDB" id="A0A8I6X9B0"/>
<keyword evidence="4" id="KW-1185">Reference proteome</keyword>
<feature type="signal peptide" evidence="2">
    <location>
        <begin position="1"/>
        <end position="23"/>
    </location>
</feature>
<dbReference type="RefSeq" id="XP_044984086.1">
    <property type="nucleotide sequence ID" value="XM_045128151.1"/>
</dbReference>
<dbReference type="Proteomes" id="UP000011116">
    <property type="component" value="Chromosome 4H"/>
</dbReference>
<dbReference type="PROSITE" id="PS51257">
    <property type="entry name" value="PROKAR_LIPOPROTEIN"/>
    <property type="match status" value="1"/>
</dbReference>
<reference evidence="4" key="1">
    <citation type="journal article" date="2012" name="Nature">
        <title>A physical, genetic and functional sequence assembly of the barley genome.</title>
        <authorList>
            <consortium name="The International Barley Genome Sequencing Consortium"/>
            <person name="Mayer K.F."/>
            <person name="Waugh R."/>
            <person name="Brown J.W."/>
            <person name="Schulman A."/>
            <person name="Langridge P."/>
            <person name="Platzer M."/>
            <person name="Fincher G.B."/>
            <person name="Muehlbauer G.J."/>
            <person name="Sato K."/>
            <person name="Close T.J."/>
            <person name="Wise R.P."/>
            <person name="Stein N."/>
        </authorList>
    </citation>
    <scope>NUCLEOTIDE SEQUENCE [LARGE SCALE GENOMIC DNA]</scope>
    <source>
        <strain evidence="4">cv. Morex</strain>
    </source>
</reference>
<dbReference type="Gramene" id="HORVU.MOREX.r3.4HG0337630.1">
    <property type="protein sequence ID" value="HORVU.MOREX.r3.4HG0337630.1.CDS1"/>
    <property type="gene ID" value="HORVU.MOREX.r3.4HG0337630"/>
</dbReference>
<feature type="chain" id="PRO_5035266331" evidence="2">
    <location>
        <begin position="24"/>
        <end position="137"/>
    </location>
</feature>
<evidence type="ECO:0000313" key="4">
    <source>
        <dbReference type="Proteomes" id="UP000011116"/>
    </source>
</evidence>
<dbReference type="EnsemblPlants" id="HORVU.MOREX.r3.4HG0337630.1">
    <property type="protein sequence ID" value="HORVU.MOREX.r3.4HG0337630.1.CDS1"/>
    <property type="gene ID" value="HORVU.MOREX.r3.4HG0337630"/>
</dbReference>
<protein>
    <submittedName>
        <fullName evidence="3">Uncharacterized protein</fullName>
    </submittedName>
</protein>
<reference evidence="3" key="2">
    <citation type="submission" date="2020-10" db="EMBL/GenBank/DDBJ databases">
        <authorList>
            <person name="Scholz U."/>
            <person name="Mascher M."/>
            <person name="Fiebig A."/>
        </authorList>
    </citation>
    <scope>NUCLEOTIDE SEQUENCE [LARGE SCALE GENOMIC DNA]</scope>
    <source>
        <strain evidence="3">cv. Morex</strain>
    </source>
</reference>
<feature type="region of interest" description="Disordered" evidence="1">
    <location>
        <begin position="110"/>
        <end position="137"/>
    </location>
</feature>
<proteinExistence type="predicted"/>
<accession>A0A8I6X9B0</accession>
<organism evidence="3 4">
    <name type="scientific">Hordeum vulgare subsp. vulgare</name>
    <name type="common">Domesticated barley</name>
    <dbReference type="NCBI Taxonomy" id="112509"/>
    <lineage>
        <taxon>Eukaryota</taxon>
        <taxon>Viridiplantae</taxon>
        <taxon>Streptophyta</taxon>
        <taxon>Embryophyta</taxon>
        <taxon>Tracheophyta</taxon>
        <taxon>Spermatophyta</taxon>
        <taxon>Magnoliopsida</taxon>
        <taxon>Liliopsida</taxon>
        <taxon>Poales</taxon>
        <taxon>Poaceae</taxon>
        <taxon>BOP clade</taxon>
        <taxon>Pooideae</taxon>
        <taxon>Triticodae</taxon>
        <taxon>Triticeae</taxon>
        <taxon>Hordeinae</taxon>
        <taxon>Hordeum</taxon>
    </lineage>
</organism>
<name>A0A8I6X9B0_HORVV</name>
<keyword evidence="2" id="KW-0732">Signal</keyword>
<dbReference type="GeneID" id="123451145"/>